<evidence type="ECO:0000313" key="2">
    <source>
        <dbReference type="Proteomes" id="UP000286594"/>
    </source>
</evidence>
<name>A0A443L4P2_9RHOB</name>
<proteinExistence type="predicted"/>
<organism evidence="1 2">
    <name type="scientific">Paenirhodobacter ferrireducens</name>
    <dbReference type="NCBI Taxonomy" id="1215032"/>
    <lineage>
        <taxon>Bacteria</taxon>
        <taxon>Pseudomonadati</taxon>
        <taxon>Pseudomonadota</taxon>
        <taxon>Alphaproteobacteria</taxon>
        <taxon>Rhodobacterales</taxon>
        <taxon>Rhodobacter group</taxon>
        <taxon>Paenirhodobacter</taxon>
    </lineage>
</organism>
<reference evidence="1 2" key="1">
    <citation type="submission" date="2019-01" db="EMBL/GenBank/DDBJ databases">
        <title>Sinorhodobacter populi sp. nov. isolated from the symptomatic bark tissue of Populus euramericana canker.</title>
        <authorList>
            <person name="Xu G."/>
        </authorList>
    </citation>
    <scope>NUCLEOTIDE SEQUENCE [LARGE SCALE GENOMIC DNA]</scope>
    <source>
        <strain evidence="1 2">CCTCC AB2012026</strain>
    </source>
</reference>
<dbReference type="OrthoDB" id="9553981at2"/>
<evidence type="ECO:0000313" key="1">
    <source>
        <dbReference type="EMBL" id="RWR44008.1"/>
    </source>
</evidence>
<protein>
    <submittedName>
        <fullName evidence="1">Uncharacterized protein</fullName>
    </submittedName>
</protein>
<dbReference type="AlphaFoldDB" id="A0A443L4P2"/>
<gene>
    <name evidence="1" type="ORF">EOW65_19515</name>
</gene>
<accession>A0A443L4P2</accession>
<sequence>MRKPIMPIHFDTAFSFDDPSVKAFLFDGSAASYTAKPPQPAGFGHDSQDRRPSGEPVTAIQDIVFLVQEWWQLLQAGSGAGVHRVVVAMEQRVELSVSYWAFFRDGLSEAAIAEGRALLASYDPASDGNDVEAWVQAHIGPNLQLDDFVLDTAVTLRKIDQPQERDISQRDALFALLGVGGGEPPHSEIPVVGDYSLPQWGHDHQLDLVLIRTAVLQEDSAPPLDPTTGKEVAPGHATDPMEVGRAIDDVLGQVVPSSCGQMKREQFGLLALAAWPEFKISWTRIRIRIGCSSISISVPMLHVRLSKLVFYVYYSLPRNLGRTVFKIAETCAIRSALGSAVIGIVTTNIAAAVGSFTPLFKRCLEREVVNCIHPGLMLLKEPGDWVPPD</sequence>
<dbReference type="Proteomes" id="UP000286594">
    <property type="component" value="Unassembled WGS sequence"/>
</dbReference>
<keyword evidence="2" id="KW-1185">Reference proteome</keyword>
<comment type="caution">
    <text evidence="1">The sequence shown here is derived from an EMBL/GenBank/DDBJ whole genome shotgun (WGS) entry which is preliminary data.</text>
</comment>
<dbReference type="RefSeq" id="WP_128152304.1">
    <property type="nucleotide sequence ID" value="NZ_SAVB01000039.1"/>
</dbReference>
<dbReference type="EMBL" id="SAVB01000039">
    <property type="protein sequence ID" value="RWR44008.1"/>
    <property type="molecule type" value="Genomic_DNA"/>
</dbReference>